<feature type="region of interest" description="Disordered" evidence="4">
    <location>
        <begin position="1"/>
        <end position="130"/>
    </location>
</feature>
<evidence type="ECO:0000256" key="1">
    <source>
        <dbReference type="ARBA" id="ARBA00022707"/>
    </source>
</evidence>
<comment type="caution">
    <text evidence="5">The sequence shown here is derived from an EMBL/GenBank/DDBJ whole genome shotgun (WGS) entry which is preliminary data.</text>
</comment>
<dbReference type="AlphaFoldDB" id="A0AA39XG72"/>
<organism evidence="5 6">
    <name type="scientific">Immersiella caudata</name>
    <dbReference type="NCBI Taxonomy" id="314043"/>
    <lineage>
        <taxon>Eukaryota</taxon>
        <taxon>Fungi</taxon>
        <taxon>Dikarya</taxon>
        <taxon>Ascomycota</taxon>
        <taxon>Pezizomycotina</taxon>
        <taxon>Sordariomycetes</taxon>
        <taxon>Sordariomycetidae</taxon>
        <taxon>Sordariales</taxon>
        <taxon>Lasiosphaeriaceae</taxon>
        <taxon>Immersiella</taxon>
    </lineage>
</organism>
<name>A0AA39XG72_9PEZI</name>
<dbReference type="Pfam" id="PF15811">
    <property type="entry name" value="SVIP"/>
    <property type="match status" value="1"/>
</dbReference>
<dbReference type="InterPro" id="IPR031632">
    <property type="entry name" value="SVIP"/>
</dbReference>
<keyword evidence="3" id="KW-0449">Lipoprotein</keyword>
<evidence type="ECO:0000256" key="3">
    <source>
        <dbReference type="ARBA" id="ARBA00023288"/>
    </source>
</evidence>
<feature type="compositionally biased region" description="Low complexity" evidence="4">
    <location>
        <begin position="21"/>
        <end position="37"/>
    </location>
</feature>
<protein>
    <submittedName>
        <fullName evidence="5">Uncharacterized protein</fullName>
    </submittedName>
</protein>
<evidence type="ECO:0000313" key="6">
    <source>
        <dbReference type="Proteomes" id="UP001175000"/>
    </source>
</evidence>
<feature type="compositionally biased region" description="Basic and acidic residues" evidence="4">
    <location>
        <begin position="90"/>
        <end position="121"/>
    </location>
</feature>
<reference evidence="5" key="1">
    <citation type="submission" date="2023-06" db="EMBL/GenBank/DDBJ databases">
        <title>Genome-scale phylogeny and comparative genomics of the fungal order Sordariales.</title>
        <authorList>
            <consortium name="Lawrence Berkeley National Laboratory"/>
            <person name="Hensen N."/>
            <person name="Bonometti L."/>
            <person name="Westerberg I."/>
            <person name="Brannstrom I.O."/>
            <person name="Guillou S."/>
            <person name="Cros-Aarteil S."/>
            <person name="Calhoun S."/>
            <person name="Haridas S."/>
            <person name="Kuo A."/>
            <person name="Mondo S."/>
            <person name="Pangilinan J."/>
            <person name="Riley R."/>
            <person name="Labutti K."/>
            <person name="Andreopoulos B."/>
            <person name="Lipzen A."/>
            <person name="Chen C."/>
            <person name="Yanf M."/>
            <person name="Daum C."/>
            <person name="Ng V."/>
            <person name="Clum A."/>
            <person name="Steindorff A."/>
            <person name="Ohm R."/>
            <person name="Martin F."/>
            <person name="Silar P."/>
            <person name="Natvig D."/>
            <person name="Lalanne C."/>
            <person name="Gautier V."/>
            <person name="Ament-Velasquez S.L."/>
            <person name="Kruys A."/>
            <person name="Hutchinson M.I."/>
            <person name="Powell A.J."/>
            <person name="Barry K."/>
            <person name="Miller A.N."/>
            <person name="Grigoriev I.V."/>
            <person name="Debuchy R."/>
            <person name="Gladieux P."/>
            <person name="Thoren M.H."/>
            <person name="Johannesson H."/>
        </authorList>
    </citation>
    <scope>NUCLEOTIDE SEQUENCE</scope>
    <source>
        <strain evidence="5">CBS 606.72</strain>
    </source>
</reference>
<sequence>MGNICGKQPSSFSSPGRPLGTTPTAPTTASVPSSVTPNKSPKAVGGPPRRLGGASEGNASTSSASNSPDEARRKAALAAEARAQGSKGGDLSKKLAEQRKLTHRATLEEASKKNLREREVDALTEALRNT</sequence>
<accession>A0AA39XG72</accession>
<feature type="compositionally biased region" description="Polar residues" evidence="4">
    <location>
        <begin position="57"/>
        <end position="68"/>
    </location>
</feature>
<proteinExistence type="predicted"/>
<evidence type="ECO:0000313" key="5">
    <source>
        <dbReference type="EMBL" id="KAK0633422.1"/>
    </source>
</evidence>
<dbReference type="EMBL" id="JAULSU010000001">
    <property type="protein sequence ID" value="KAK0633422.1"/>
    <property type="molecule type" value="Genomic_DNA"/>
</dbReference>
<keyword evidence="1" id="KW-0519">Myristate</keyword>
<keyword evidence="2" id="KW-0564">Palmitate</keyword>
<dbReference type="Proteomes" id="UP001175000">
    <property type="component" value="Unassembled WGS sequence"/>
</dbReference>
<gene>
    <name evidence="5" type="ORF">B0T14DRAFT_506744</name>
</gene>
<evidence type="ECO:0000256" key="4">
    <source>
        <dbReference type="SAM" id="MobiDB-lite"/>
    </source>
</evidence>
<keyword evidence="6" id="KW-1185">Reference proteome</keyword>
<evidence type="ECO:0000256" key="2">
    <source>
        <dbReference type="ARBA" id="ARBA00023139"/>
    </source>
</evidence>